<dbReference type="RefSeq" id="XP_033386815.1">
    <property type="nucleotide sequence ID" value="XM_033527733.1"/>
</dbReference>
<protein>
    <submittedName>
        <fullName evidence="2">Uncharacterized protein</fullName>
    </submittedName>
</protein>
<accession>A0A6A5XZT2</accession>
<dbReference type="EMBL" id="ML978068">
    <property type="protein sequence ID" value="KAF2018476.1"/>
    <property type="molecule type" value="Genomic_DNA"/>
</dbReference>
<dbReference type="AlphaFoldDB" id="A0A6A5XZT2"/>
<evidence type="ECO:0000313" key="3">
    <source>
        <dbReference type="Proteomes" id="UP000799778"/>
    </source>
</evidence>
<dbReference type="GeneID" id="54285130"/>
<gene>
    <name evidence="2" type="ORF">BU24DRAFT_421461</name>
</gene>
<evidence type="ECO:0000313" key="2">
    <source>
        <dbReference type="EMBL" id="KAF2018476.1"/>
    </source>
</evidence>
<name>A0A6A5XZT2_9PLEO</name>
<sequence>MPDNPNSGSGDKPNPRKRHRSSANAAAAEPTSPPQSRSQPSNPPYVPQFPPPGYVHPNYTRSPQYNVREDSATLKAQILGYLNPFTSYVAYI</sequence>
<dbReference type="Proteomes" id="UP000799778">
    <property type="component" value="Unassembled WGS sequence"/>
</dbReference>
<feature type="compositionally biased region" description="Pro residues" evidence="1">
    <location>
        <begin position="41"/>
        <end position="54"/>
    </location>
</feature>
<organism evidence="2 3">
    <name type="scientific">Aaosphaeria arxii CBS 175.79</name>
    <dbReference type="NCBI Taxonomy" id="1450172"/>
    <lineage>
        <taxon>Eukaryota</taxon>
        <taxon>Fungi</taxon>
        <taxon>Dikarya</taxon>
        <taxon>Ascomycota</taxon>
        <taxon>Pezizomycotina</taxon>
        <taxon>Dothideomycetes</taxon>
        <taxon>Pleosporomycetidae</taxon>
        <taxon>Pleosporales</taxon>
        <taxon>Pleosporales incertae sedis</taxon>
        <taxon>Aaosphaeria</taxon>
    </lineage>
</organism>
<feature type="region of interest" description="Disordered" evidence="1">
    <location>
        <begin position="1"/>
        <end position="66"/>
    </location>
</feature>
<evidence type="ECO:0000256" key="1">
    <source>
        <dbReference type="SAM" id="MobiDB-lite"/>
    </source>
</evidence>
<reference evidence="2" key="1">
    <citation type="journal article" date="2020" name="Stud. Mycol.">
        <title>101 Dothideomycetes genomes: a test case for predicting lifestyles and emergence of pathogens.</title>
        <authorList>
            <person name="Haridas S."/>
            <person name="Albert R."/>
            <person name="Binder M."/>
            <person name="Bloem J."/>
            <person name="Labutti K."/>
            <person name="Salamov A."/>
            <person name="Andreopoulos B."/>
            <person name="Baker S."/>
            <person name="Barry K."/>
            <person name="Bills G."/>
            <person name="Bluhm B."/>
            <person name="Cannon C."/>
            <person name="Castanera R."/>
            <person name="Culley D."/>
            <person name="Daum C."/>
            <person name="Ezra D."/>
            <person name="Gonzalez J."/>
            <person name="Henrissat B."/>
            <person name="Kuo A."/>
            <person name="Liang C."/>
            <person name="Lipzen A."/>
            <person name="Lutzoni F."/>
            <person name="Magnuson J."/>
            <person name="Mondo S."/>
            <person name="Nolan M."/>
            <person name="Ohm R."/>
            <person name="Pangilinan J."/>
            <person name="Park H.-J."/>
            <person name="Ramirez L."/>
            <person name="Alfaro M."/>
            <person name="Sun H."/>
            <person name="Tritt A."/>
            <person name="Yoshinaga Y."/>
            <person name="Zwiers L.-H."/>
            <person name="Turgeon B."/>
            <person name="Goodwin S."/>
            <person name="Spatafora J."/>
            <person name="Crous P."/>
            <person name="Grigoriev I."/>
        </authorList>
    </citation>
    <scope>NUCLEOTIDE SEQUENCE</scope>
    <source>
        <strain evidence="2">CBS 175.79</strain>
    </source>
</reference>
<proteinExistence type="predicted"/>
<keyword evidence="3" id="KW-1185">Reference proteome</keyword>